<organism evidence="2 3">
    <name type="scientific">Senna tora</name>
    <dbReference type="NCBI Taxonomy" id="362788"/>
    <lineage>
        <taxon>Eukaryota</taxon>
        <taxon>Viridiplantae</taxon>
        <taxon>Streptophyta</taxon>
        <taxon>Embryophyta</taxon>
        <taxon>Tracheophyta</taxon>
        <taxon>Spermatophyta</taxon>
        <taxon>Magnoliopsida</taxon>
        <taxon>eudicotyledons</taxon>
        <taxon>Gunneridae</taxon>
        <taxon>Pentapetalae</taxon>
        <taxon>rosids</taxon>
        <taxon>fabids</taxon>
        <taxon>Fabales</taxon>
        <taxon>Fabaceae</taxon>
        <taxon>Caesalpinioideae</taxon>
        <taxon>Cassia clade</taxon>
        <taxon>Senna</taxon>
    </lineage>
</organism>
<evidence type="ECO:0000313" key="2">
    <source>
        <dbReference type="EMBL" id="KAF7823929.1"/>
    </source>
</evidence>
<protein>
    <submittedName>
        <fullName evidence="2">Uncharacterized protein</fullName>
    </submittedName>
</protein>
<keyword evidence="3" id="KW-1185">Reference proteome</keyword>
<name>A0A834TMD6_9FABA</name>
<evidence type="ECO:0000313" key="3">
    <source>
        <dbReference type="Proteomes" id="UP000634136"/>
    </source>
</evidence>
<reference evidence="2" key="1">
    <citation type="submission" date="2020-09" db="EMBL/GenBank/DDBJ databases">
        <title>Genome-Enabled Discovery of Anthraquinone Biosynthesis in Senna tora.</title>
        <authorList>
            <person name="Kang S.-H."/>
            <person name="Pandey R.P."/>
            <person name="Lee C.-M."/>
            <person name="Sim J.-S."/>
            <person name="Jeong J.-T."/>
            <person name="Choi B.-S."/>
            <person name="Jung M."/>
            <person name="Ginzburg D."/>
            <person name="Zhao K."/>
            <person name="Won S.Y."/>
            <person name="Oh T.-J."/>
            <person name="Yu Y."/>
            <person name="Kim N.-H."/>
            <person name="Lee O.R."/>
            <person name="Lee T.-H."/>
            <person name="Bashyal P."/>
            <person name="Kim T.-S."/>
            <person name="Lee W.-H."/>
            <person name="Kawkins C."/>
            <person name="Kim C.-K."/>
            <person name="Kim J.S."/>
            <person name="Ahn B.O."/>
            <person name="Rhee S.Y."/>
            <person name="Sohng J.K."/>
        </authorList>
    </citation>
    <scope>NUCLEOTIDE SEQUENCE</scope>
    <source>
        <tissue evidence="2">Leaf</tissue>
    </source>
</reference>
<dbReference type="Proteomes" id="UP000634136">
    <property type="component" value="Unassembled WGS sequence"/>
</dbReference>
<accession>A0A834TMD6</accession>
<evidence type="ECO:0000256" key="1">
    <source>
        <dbReference type="SAM" id="MobiDB-lite"/>
    </source>
</evidence>
<dbReference type="AlphaFoldDB" id="A0A834TMD6"/>
<dbReference type="OrthoDB" id="848707at2759"/>
<feature type="region of interest" description="Disordered" evidence="1">
    <location>
        <begin position="1"/>
        <end position="32"/>
    </location>
</feature>
<proteinExistence type="predicted"/>
<comment type="caution">
    <text evidence="2">The sequence shown here is derived from an EMBL/GenBank/DDBJ whole genome shotgun (WGS) entry which is preliminary data.</text>
</comment>
<dbReference type="EMBL" id="JAAIUW010000007">
    <property type="protein sequence ID" value="KAF7823929.1"/>
    <property type="molecule type" value="Genomic_DNA"/>
</dbReference>
<feature type="compositionally biased region" description="Polar residues" evidence="1">
    <location>
        <begin position="12"/>
        <end position="23"/>
    </location>
</feature>
<sequence length="130" mass="15059">MEGKYTKDIPYSSRSESNQSLQNGDLFKGRSISPPREVTFEFFASEPEEKVHPEIVREFYANLSFEEDDEKEELIGSTMLRGRKIHLTEATISEWLECPRGDFKRFSNHGQVEFEGYFISKAVKLLAGRE</sequence>
<gene>
    <name evidence="2" type="ORF">G2W53_022073</name>
</gene>